<dbReference type="InterPro" id="IPR012651">
    <property type="entry name" value="Thia_Transptr_ThiT"/>
</dbReference>
<comment type="caution">
    <text evidence="2">The sequence shown here is derived from an EMBL/GenBank/DDBJ whole genome shotgun (WGS) entry which is preliminary data.</text>
</comment>
<dbReference type="Gene3D" id="1.10.1760.20">
    <property type="match status" value="1"/>
</dbReference>
<feature type="transmembrane region" description="Helical" evidence="1">
    <location>
        <begin position="56"/>
        <end position="75"/>
    </location>
</feature>
<dbReference type="STRING" id="1305675.BFG57_07830"/>
<name>A0A1E5LJU7_9BACI</name>
<evidence type="ECO:0000256" key="1">
    <source>
        <dbReference type="SAM" id="Phobius"/>
    </source>
</evidence>
<feature type="transmembrane region" description="Helical" evidence="1">
    <location>
        <begin position="161"/>
        <end position="178"/>
    </location>
</feature>
<evidence type="ECO:0000313" key="2">
    <source>
        <dbReference type="EMBL" id="OEH94367.1"/>
    </source>
</evidence>
<keyword evidence="1" id="KW-1133">Transmembrane helix</keyword>
<dbReference type="Proteomes" id="UP000095209">
    <property type="component" value="Unassembled WGS sequence"/>
</dbReference>
<keyword evidence="3" id="KW-1185">Reference proteome</keyword>
<keyword evidence="1" id="KW-0812">Transmembrane</keyword>
<dbReference type="GO" id="GO:0005886">
    <property type="term" value="C:plasma membrane"/>
    <property type="evidence" value="ECO:0007669"/>
    <property type="project" value="InterPro"/>
</dbReference>
<gene>
    <name evidence="2" type="ORF">BFG57_07830</name>
</gene>
<dbReference type="EMBL" id="MJEH01000002">
    <property type="protein sequence ID" value="OEH94367.1"/>
    <property type="molecule type" value="Genomic_DNA"/>
</dbReference>
<feature type="transmembrane region" description="Helical" evidence="1">
    <location>
        <begin position="31"/>
        <end position="49"/>
    </location>
</feature>
<feature type="transmembrane region" description="Helical" evidence="1">
    <location>
        <begin position="7"/>
        <end position="25"/>
    </location>
</feature>
<feature type="transmembrane region" description="Helical" evidence="1">
    <location>
        <begin position="81"/>
        <end position="101"/>
    </location>
</feature>
<reference evidence="2 3" key="1">
    <citation type="submission" date="2016-08" db="EMBL/GenBank/DDBJ databases">
        <title>Genome of Bacillus solimangrovi GH2-4.</title>
        <authorList>
            <person name="Lim S."/>
            <person name="Kim B.-C."/>
        </authorList>
    </citation>
    <scope>NUCLEOTIDE SEQUENCE [LARGE SCALE GENOMIC DNA]</scope>
    <source>
        <strain evidence="2 3">GH2-4</strain>
    </source>
</reference>
<dbReference type="Pfam" id="PF09515">
    <property type="entry name" value="Thia_YuaJ"/>
    <property type="match status" value="1"/>
</dbReference>
<accession>A0A1E5LJU7</accession>
<keyword evidence="1" id="KW-0472">Membrane</keyword>
<dbReference type="GO" id="GO:0015234">
    <property type="term" value="F:thiamine transmembrane transporter activity"/>
    <property type="evidence" value="ECO:0007669"/>
    <property type="project" value="InterPro"/>
</dbReference>
<proteinExistence type="predicted"/>
<protein>
    <submittedName>
        <fullName evidence="2">Energy-coupled thiamine transporter ThiT</fullName>
    </submittedName>
</protein>
<organism evidence="2 3">
    <name type="scientific">Bacillus solimangrovi</name>
    <dbReference type="NCBI Taxonomy" id="1305675"/>
    <lineage>
        <taxon>Bacteria</taxon>
        <taxon>Bacillati</taxon>
        <taxon>Bacillota</taxon>
        <taxon>Bacilli</taxon>
        <taxon>Bacillales</taxon>
        <taxon>Bacillaceae</taxon>
        <taxon>Bacillus</taxon>
    </lineage>
</organism>
<dbReference type="RefSeq" id="WP_069715514.1">
    <property type="nucleotide sequence ID" value="NZ_MJEH01000002.1"/>
</dbReference>
<dbReference type="OrthoDB" id="9795813at2"/>
<sequence length="194" mass="21162">MLKNKPLIFLLEIAILSAAAFVLELFSFQPWPQGGSVSLSMIPVFLVAFRWGLSGGLFAGLILGLLNMMFGGYIATPVQAFLDYIAAFSLLGIAGLFAKPAMKQLKQNNKELAALYVTAGVLLASFLRFLCHFTAGVVFFGEYAPEGTPVWLYSLLYNGSFMLPIFVIGAIVMNVLVLNSSRLFQRTSSNQAQM</sequence>
<dbReference type="NCBIfam" id="TIGR02357">
    <property type="entry name" value="ECF_ThiT_YuaJ"/>
    <property type="match status" value="1"/>
</dbReference>
<feature type="transmembrane region" description="Helical" evidence="1">
    <location>
        <begin position="113"/>
        <end position="141"/>
    </location>
</feature>
<dbReference type="AlphaFoldDB" id="A0A1E5LJU7"/>
<evidence type="ECO:0000313" key="3">
    <source>
        <dbReference type="Proteomes" id="UP000095209"/>
    </source>
</evidence>